<dbReference type="AlphaFoldDB" id="A0A9Q1Q5Z8"/>
<name>A0A9Q1Q5Z8_9CARY</name>
<gene>
    <name evidence="2" type="ORF">Cgig2_008784</name>
</gene>
<protein>
    <submittedName>
        <fullName evidence="2">Uncharacterized protein</fullName>
    </submittedName>
</protein>
<dbReference type="EMBL" id="JAKOGI010000847">
    <property type="protein sequence ID" value="KAJ8429899.1"/>
    <property type="molecule type" value="Genomic_DNA"/>
</dbReference>
<accession>A0A9Q1Q5Z8</accession>
<reference evidence="2" key="1">
    <citation type="submission" date="2022-04" db="EMBL/GenBank/DDBJ databases">
        <title>Carnegiea gigantea Genome sequencing and assembly v2.</title>
        <authorList>
            <person name="Copetti D."/>
            <person name="Sanderson M.J."/>
            <person name="Burquez A."/>
            <person name="Wojciechowski M.F."/>
        </authorList>
    </citation>
    <scope>NUCLEOTIDE SEQUENCE</scope>
    <source>
        <strain evidence="2">SGP5-SGP5p</strain>
        <tissue evidence="2">Aerial part</tissue>
    </source>
</reference>
<keyword evidence="3" id="KW-1185">Reference proteome</keyword>
<proteinExistence type="predicted"/>
<organism evidence="2 3">
    <name type="scientific">Carnegiea gigantea</name>
    <dbReference type="NCBI Taxonomy" id="171969"/>
    <lineage>
        <taxon>Eukaryota</taxon>
        <taxon>Viridiplantae</taxon>
        <taxon>Streptophyta</taxon>
        <taxon>Embryophyta</taxon>
        <taxon>Tracheophyta</taxon>
        <taxon>Spermatophyta</taxon>
        <taxon>Magnoliopsida</taxon>
        <taxon>eudicotyledons</taxon>
        <taxon>Gunneridae</taxon>
        <taxon>Pentapetalae</taxon>
        <taxon>Caryophyllales</taxon>
        <taxon>Cactineae</taxon>
        <taxon>Cactaceae</taxon>
        <taxon>Cactoideae</taxon>
        <taxon>Echinocereeae</taxon>
        <taxon>Carnegiea</taxon>
    </lineage>
</organism>
<evidence type="ECO:0000313" key="2">
    <source>
        <dbReference type="EMBL" id="KAJ8429899.1"/>
    </source>
</evidence>
<feature type="region of interest" description="Disordered" evidence="1">
    <location>
        <begin position="49"/>
        <end position="76"/>
    </location>
</feature>
<evidence type="ECO:0000313" key="3">
    <source>
        <dbReference type="Proteomes" id="UP001153076"/>
    </source>
</evidence>
<comment type="caution">
    <text evidence="2">The sequence shown here is derived from an EMBL/GenBank/DDBJ whole genome shotgun (WGS) entry which is preliminary data.</text>
</comment>
<dbReference type="Proteomes" id="UP001153076">
    <property type="component" value="Unassembled WGS sequence"/>
</dbReference>
<sequence length="184" mass="20727">MAEEAAQDFCILEMVQTVFYATVVNEAFELGVLSRDLAEHLKLCLEGAEARPSNGQEENSKSSDAPPPSNDDELSEMTNHVRETFKWHLRGASHPPWSLPENYQDLCLGFALSDAEEAAYDFDILKMIQATFDAMVVNDALELGIMNRDMVGALKLALEGLRWLIFKSWLRINKHALLGTQLRR</sequence>
<evidence type="ECO:0000256" key="1">
    <source>
        <dbReference type="SAM" id="MobiDB-lite"/>
    </source>
</evidence>